<reference evidence="3" key="1">
    <citation type="submission" date="2025-08" db="UniProtKB">
        <authorList>
            <consortium name="RefSeq"/>
        </authorList>
    </citation>
    <scope>IDENTIFICATION</scope>
    <source>
        <tissue evidence="3">Leaves</tissue>
    </source>
</reference>
<dbReference type="GeneID" id="140038463"/>
<organism evidence="2 3">
    <name type="scientific">Coffea arabica</name>
    <name type="common">Arabian coffee</name>
    <dbReference type="NCBI Taxonomy" id="13443"/>
    <lineage>
        <taxon>Eukaryota</taxon>
        <taxon>Viridiplantae</taxon>
        <taxon>Streptophyta</taxon>
        <taxon>Embryophyta</taxon>
        <taxon>Tracheophyta</taxon>
        <taxon>Spermatophyta</taxon>
        <taxon>Magnoliopsida</taxon>
        <taxon>eudicotyledons</taxon>
        <taxon>Gunneridae</taxon>
        <taxon>Pentapetalae</taxon>
        <taxon>asterids</taxon>
        <taxon>lamiids</taxon>
        <taxon>Gentianales</taxon>
        <taxon>Rubiaceae</taxon>
        <taxon>Ixoroideae</taxon>
        <taxon>Gardenieae complex</taxon>
        <taxon>Bertiereae - Coffeeae clade</taxon>
        <taxon>Coffeeae</taxon>
        <taxon>Coffea</taxon>
    </lineage>
</organism>
<sequence length="274" mass="30090">MNGDWVENDEGIANAAISYFSNLFSKLDSADSGMLHLIPSLITREDNMALEEYPSMEEVKRAVFGMDGTAQRTQMGLLTGFIKGRSITENFLLVQEIIMGIRKKARGGNVALKLDMSKAYDRCLSMAYPVASLNLVEVCVKETSLSPALFVIGAEVTYLAFADDVIIFANSSSKALKLIMHMLAIYQRASGQLINTQKCGYLMHFSMPAARRRVVECLTGFSRQHFPVRLHSAWKMGYPSVGAGVDPGNHFLHLQAGGPKRGTGRRGSLDADDN</sequence>
<dbReference type="RefSeq" id="XP_071939926.1">
    <property type="nucleotide sequence ID" value="XM_072083825.1"/>
</dbReference>
<dbReference type="Proteomes" id="UP001652660">
    <property type="component" value="Chromosome 3e"/>
</dbReference>
<accession>A0ABM4X7B0</accession>
<evidence type="ECO:0008006" key="4">
    <source>
        <dbReference type="Google" id="ProtNLM"/>
    </source>
</evidence>
<dbReference type="InterPro" id="IPR052343">
    <property type="entry name" value="Retrotransposon-Effector_Assoc"/>
</dbReference>
<evidence type="ECO:0000256" key="1">
    <source>
        <dbReference type="SAM" id="MobiDB-lite"/>
    </source>
</evidence>
<dbReference type="PANTHER" id="PTHR46890:SF48">
    <property type="entry name" value="RNA-DIRECTED DNA POLYMERASE"/>
    <property type="match status" value="1"/>
</dbReference>
<dbReference type="PANTHER" id="PTHR46890">
    <property type="entry name" value="NON-LTR RETROLELEMENT REVERSE TRANSCRIPTASE-LIKE PROTEIN-RELATED"/>
    <property type="match status" value="1"/>
</dbReference>
<gene>
    <name evidence="3" type="primary">LOC140038463</name>
</gene>
<keyword evidence="2" id="KW-1185">Reference proteome</keyword>
<name>A0ABM4X7B0_COFAR</name>
<protein>
    <recommendedName>
        <fullName evidence="4">Reverse transcriptase domain-containing protein</fullName>
    </recommendedName>
</protein>
<feature type="region of interest" description="Disordered" evidence="1">
    <location>
        <begin position="254"/>
        <end position="274"/>
    </location>
</feature>
<evidence type="ECO:0000313" key="2">
    <source>
        <dbReference type="Proteomes" id="UP001652660"/>
    </source>
</evidence>
<proteinExistence type="predicted"/>
<evidence type="ECO:0000313" key="3">
    <source>
        <dbReference type="RefSeq" id="XP_071939926.1"/>
    </source>
</evidence>